<feature type="transmembrane region" description="Helical" evidence="2">
    <location>
        <begin position="35"/>
        <end position="55"/>
    </location>
</feature>
<dbReference type="Proteomes" id="UP000658278">
    <property type="component" value="Unassembled WGS sequence"/>
</dbReference>
<name>A0A934VBG0_9BACT</name>
<keyword evidence="1" id="KW-0175">Coiled coil</keyword>
<proteinExistence type="predicted"/>
<keyword evidence="2" id="KW-0812">Transmembrane</keyword>
<feature type="coiled-coil region" evidence="1">
    <location>
        <begin position="87"/>
        <end position="114"/>
    </location>
</feature>
<feature type="transmembrane region" description="Helical" evidence="2">
    <location>
        <begin position="61"/>
        <end position="80"/>
    </location>
</feature>
<keyword evidence="2" id="KW-0472">Membrane</keyword>
<comment type="caution">
    <text evidence="3">The sequence shown here is derived from an EMBL/GenBank/DDBJ whole genome shotgun (WGS) entry which is preliminary data.</text>
</comment>
<accession>A0A934VBG0</accession>
<evidence type="ECO:0000313" key="4">
    <source>
        <dbReference type="Proteomes" id="UP000658278"/>
    </source>
</evidence>
<dbReference type="EMBL" id="JAENII010000006">
    <property type="protein sequence ID" value="MBK1827343.1"/>
    <property type="molecule type" value="Genomic_DNA"/>
</dbReference>
<evidence type="ECO:0000313" key="3">
    <source>
        <dbReference type="EMBL" id="MBK1827343.1"/>
    </source>
</evidence>
<keyword evidence="2" id="KW-1133">Transmembrane helix</keyword>
<dbReference type="AlphaFoldDB" id="A0A934VBG0"/>
<feature type="coiled-coil region" evidence="1">
    <location>
        <begin position="214"/>
        <end position="241"/>
    </location>
</feature>
<keyword evidence="4" id="KW-1185">Reference proteome</keyword>
<evidence type="ECO:0000256" key="2">
    <source>
        <dbReference type="SAM" id="Phobius"/>
    </source>
</evidence>
<reference evidence="3" key="1">
    <citation type="submission" date="2021-01" db="EMBL/GenBank/DDBJ databases">
        <title>Modified the classification status of verrucomicrobia.</title>
        <authorList>
            <person name="Feng X."/>
        </authorList>
    </citation>
    <scope>NUCLEOTIDE SEQUENCE</scope>
    <source>
        <strain evidence="3">KCTC 22201</strain>
    </source>
</reference>
<sequence length="297" mass="32713">MAKRGGKQNQVSLESLTDEEAIFKAVRNKCIQSPFTILPLAIAGGMLLLTGAFSWGFLGVFASVALGVIGAAAFIYNMWIRGETLAREHIQWLMEQLKQDRRNALEEISRMCREIGFPEAAKEADELSDAYSKYTEFLETRAGAKLGAAVGQRLGLAESARKAGVEHLRQATEIHTALAGIGIDMLRREHAEWTAERTTGSSDPTVLDQKIRAHEQQINRYQQLASKRDQLIAESNELEAALKTAYMSDAGRSDLSLDESNDNPATRLSHVVAAAEAAESDMKDFLQTVRQETSNTL</sequence>
<gene>
    <name evidence="3" type="ORF">JIN81_09940</name>
</gene>
<protein>
    <submittedName>
        <fullName evidence="3">Uncharacterized protein</fullName>
    </submittedName>
</protein>
<dbReference type="RefSeq" id="WP_200278791.1">
    <property type="nucleotide sequence ID" value="NZ_JAENII010000006.1"/>
</dbReference>
<organism evidence="3 4">
    <name type="scientific">Haloferula rosea</name>
    <dbReference type="NCBI Taxonomy" id="490093"/>
    <lineage>
        <taxon>Bacteria</taxon>
        <taxon>Pseudomonadati</taxon>
        <taxon>Verrucomicrobiota</taxon>
        <taxon>Verrucomicrobiia</taxon>
        <taxon>Verrucomicrobiales</taxon>
        <taxon>Verrucomicrobiaceae</taxon>
        <taxon>Haloferula</taxon>
    </lineage>
</organism>
<evidence type="ECO:0000256" key="1">
    <source>
        <dbReference type="SAM" id="Coils"/>
    </source>
</evidence>